<dbReference type="EMBL" id="AY422720">
    <property type="protein sequence ID" value="AAR87101.1"/>
    <property type="molecule type" value="Genomic_DNA"/>
</dbReference>
<evidence type="ECO:0000313" key="1">
    <source>
        <dbReference type="EMBL" id="AAR87101.1"/>
    </source>
</evidence>
<dbReference type="AlphaFoldDB" id="Q6TFF8"/>
<name>Q6TFF8_CAETA</name>
<keyword evidence="1" id="KW-0614">Plasmid</keyword>
<geneLocation type="plasmid" evidence="1">
    <name>pKAP298</name>
</geneLocation>
<proteinExistence type="predicted"/>
<dbReference type="RefSeq" id="WP_011178452.1">
    <property type="nucleotide sequence ID" value="NC_005915.1"/>
</dbReference>
<protein>
    <submittedName>
        <fullName evidence="1">Uncharacterized protein</fullName>
    </submittedName>
</protein>
<sequence>MDDLNTNLICGITDKNYKITLHTNLSNHRLNAEKKMESFDDENYKKLIEIGKKAVYEISEIEALPSFLNMYYKGKATLLFEIDISKSSTFTHPDNHARVVPR</sequence>
<accession>Q6TFF8</accession>
<organism evidence="1">
    <name type="scientific">Caedibacter taeniospiralis</name>
    <dbReference type="NCBI Taxonomy" id="28907"/>
    <lineage>
        <taxon>Bacteria</taxon>
        <taxon>Pseudomonadati</taxon>
        <taxon>Pseudomonadota</taxon>
        <taxon>Gammaproteobacteria</taxon>
        <taxon>Thiotrichales</taxon>
        <taxon>Fastidiosibacteraceae</taxon>
        <taxon>Caedibacter</taxon>
    </lineage>
</organism>
<reference evidence="1" key="1">
    <citation type="journal article" date="2005" name="J. Mol. Evol.">
        <title>Sequence, transcription activity, and evolutionary origin of the R-body coding plasmid pKAP298 from the intracellular parasitic bacterium Caedibacter taeniospiralis.</title>
        <authorList>
            <person name="Jeblick J."/>
            <person name="Kusch J."/>
        </authorList>
    </citation>
    <scope>NUCLEOTIDE SEQUENCE</scope>
    <source>
        <plasmid evidence="1">pKAP298</plasmid>
    </source>
</reference>